<organism evidence="2 3">
    <name type="scientific">Candidatus Thermofonsia Clade 1 bacterium</name>
    <dbReference type="NCBI Taxonomy" id="2364210"/>
    <lineage>
        <taxon>Bacteria</taxon>
        <taxon>Bacillati</taxon>
        <taxon>Chloroflexota</taxon>
        <taxon>Candidatus Thermofontia</taxon>
        <taxon>Candidatus Thermofonsia Clade 1</taxon>
    </lineage>
</organism>
<protein>
    <submittedName>
        <fullName evidence="2">Uncharacterized protein</fullName>
    </submittedName>
</protein>
<proteinExistence type="predicted"/>
<dbReference type="EMBL" id="PGTM01000045">
    <property type="protein sequence ID" value="PJF36551.1"/>
    <property type="molecule type" value="Genomic_DNA"/>
</dbReference>
<comment type="caution">
    <text evidence="2">The sequence shown here is derived from an EMBL/GenBank/DDBJ whole genome shotgun (WGS) entry which is preliminary data.</text>
</comment>
<dbReference type="AlphaFoldDB" id="A0A2M8PG82"/>
<evidence type="ECO:0000256" key="1">
    <source>
        <dbReference type="SAM" id="SignalP"/>
    </source>
</evidence>
<gene>
    <name evidence="2" type="ORF">CUN49_04785</name>
</gene>
<feature type="chain" id="PRO_5014779791" evidence="1">
    <location>
        <begin position="27"/>
        <end position="226"/>
    </location>
</feature>
<dbReference type="Proteomes" id="UP000229681">
    <property type="component" value="Unassembled WGS sequence"/>
</dbReference>
<feature type="signal peptide" evidence="1">
    <location>
        <begin position="1"/>
        <end position="26"/>
    </location>
</feature>
<evidence type="ECO:0000313" key="2">
    <source>
        <dbReference type="EMBL" id="PJF36551.1"/>
    </source>
</evidence>
<evidence type="ECO:0000313" key="3">
    <source>
        <dbReference type="Proteomes" id="UP000229681"/>
    </source>
</evidence>
<accession>A0A2M8PG82</accession>
<sequence>MKKHFLWLLSSAMMFVLIVPSLASWAQQPPPAFEDALADLGRRLGRTLTLADFNNPTSRWEWRGVDFADSSLECPRPGEAVTPGKVIGYQFVFIFRGVRYEYRVAVNDRSTLRFCSNPTGAIFQVTLPPRATANTEPPAVINDALADLSRRLETNLTFESFNNRRSRWSWRYREYTNSQLNCPRAGQAVDNVLTPGWQFIFVYEGRTFDYRVPLNNPAGLFLCSGG</sequence>
<reference evidence="2 3" key="1">
    <citation type="submission" date="2017-11" db="EMBL/GenBank/DDBJ databases">
        <title>Evolution of Phototrophy in the Chloroflexi Phylum Driven by Horizontal Gene Transfer.</title>
        <authorList>
            <person name="Ward L.M."/>
            <person name="Hemp J."/>
            <person name="Shih P.M."/>
            <person name="Mcglynn S.E."/>
            <person name="Fischer W."/>
        </authorList>
    </citation>
    <scope>NUCLEOTIDE SEQUENCE [LARGE SCALE GENOMIC DNA]</scope>
    <source>
        <strain evidence="2">JP3_13</strain>
    </source>
</reference>
<name>A0A2M8PG82_9CHLR</name>
<keyword evidence="1" id="KW-0732">Signal</keyword>